<evidence type="ECO:0000313" key="10">
    <source>
        <dbReference type="EMBL" id="CDW81262.1"/>
    </source>
</evidence>
<dbReference type="PANTHER" id="PTHR10782:SF4">
    <property type="entry name" value="TONALLI, ISOFORM E"/>
    <property type="match status" value="1"/>
</dbReference>
<evidence type="ECO:0000313" key="11">
    <source>
        <dbReference type="Proteomes" id="UP000039865"/>
    </source>
</evidence>
<evidence type="ECO:0000259" key="9">
    <source>
        <dbReference type="PROSITE" id="PS51044"/>
    </source>
</evidence>
<feature type="domain" description="SAP" evidence="8">
    <location>
        <begin position="91"/>
        <end position="125"/>
    </location>
</feature>
<proteinExistence type="inferred from homology"/>
<feature type="domain" description="SP-RING-type" evidence="9">
    <location>
        <begin position="578"/>
        <end position="660"/>
    </location>
</feature>
<dbReference type="Proteomes" id="UP000039865">
    <property type="component" value="Unassembled WGS sequence"/>
</dbReference>
<keyword evidence="5" id="KW-0862">Zinc</keyword>
<dbReference type="InterPro" id="IPR013083">
    <property type="entry name" value="Znf_RING/FYVE/PHD"/>
</dbReference>
<dbReference type="GO" id="GO:0016925">
    <property type="term" value="P:protein sumoylation"/>
    <property type="evidence" value="ECO:0007669"/>
    <property type="project" value="UniProtKB-UniPathway"/>
</dbReference>
<dbReference type="InParanoid" id="A0A078AID2"/>
<organism evidence="10 11">
    <name type="scientific">Stylonychia lemnae</name>
    <name type="common">Ciliate</name>
    <dbReference type="NCBI Taxonomy" id="5949"/>
    <lineage>
        <taxon>Eukaryota</taxon>
        <taxon>Sar</taxon>
        <taxon>Alveolata</taxon>
        <taxon>Ciliophora</taxon>
        <taxon>Intramacronucleata</taxon>
        <taxon>Spirotrichea</taxon>
        <taxon>Stichotrichia</taxon>
        <taxon>Sporadotrichida</taxon>
        <taxon>Oxytrichidae</taxon>
        <taxon>Stylonychinae</taxon>
        <taxon>Stylonychia</taxon>
    </lineage>
</organism>
<evidence type="ECO:0000256" key="3">
    <source>
        <dbReference type="ARBA" id="ARBA00022723"/>
    </source>
</evidence>
<dbReference type="UniPathway" id="UPA00886"/>
<dbReference type="PANTHER" id="PTHR10782">
    <property type="entry name" value="ZINC FINGER MIZ DOMAIN-CONTAINING PROTEIN"/>
    <property type="match status" value="1"/>
</dbReference>
<dbReference type="PROSITE" id="PS50800">
    <property type="entry name" value="SAP"/>
    <property type="match status" value="1"/>
</dbReference>
<dbReference type="GO" id="GO:0008270">
    <property type="term" value="F:zinc ion binding"/>
    <property type="evidence" value="ECO:0007669"/>
    <property type="project" value="UniProtKB-KW"/>
</dbReference>
<evidence type="ECO:0000256" key="6">
    <source>
        <dbReference type="PROSITE-ProRule" id="PRU00452"/>
    </source>
</evidence>
<dbReference type="GO" id="GO:0061665">
    <property type="term" value="F:SUMO ligase activity"/>
    <property type="evidence" value="ECO:0007669"/>
    <property type="project" value="TreeGrafter"/>
</dbReference>
<dbReference type="InterPro" id="IPR004181">
    <property type="entry name" value="Znf_MIZ"/>
</dbReference>
<keyword evidence="11" id="KW-1185">Reference proteome</keyword>
<evidence type="ECO:0000256" key="7">
    <source>
        <dbReference type="SAM" id="MobiDB-lite"/>
    </source>
</evidence>
<evidence type="ECO:0000256" key="1">
    <source>
        <dbReference type="ARBA" id="ARBA00004718"/>
    </source>
</evidence>
<dbReference type="OMA" id="RIDHYQW"/>
<dbReference type="GO" id="GO:0000785">
    <property type="term" value="C:chromatin"/>
    <property type="evidence" value="ECO:0007669"/>
    <property type="project" value="TreeGrafter"/>
</dbReference>
<keyword evidence="3" id="KW-0479">Metal-binding</keyword>
<feature type="compositionally biased region" description="Polar residues" evidence="7">
    <location>
        <begin position="734"/>
        <end position="758"/>
    </location>
</feature>
<dbReference type="EMBL" id="CCKQ01009752">
    <property type="protein sequence ID" value="CDW81262.1"/>
    <property type="molecule type" value="Genomic_DNA"/>
</dbReference>
<dbReference type="OrthoDB" id="28127at2759"/>
<dbReference type="Pfam" id="PF02891">
    <property type="entry name" value="zf-MIZ"/>
    <property type="match status" value="1"/>
</dbReference>
<keyword evidence="4 6" id="KW-0863">Zinc-finger</keyword>
<evidence type="ECO:0000256" key="5">
    <source>
        <dbReference type="ARBA" id="ARBA00022833"/>
    </source>
</evidence>
<dbReference type="AlphaFoldDB" id="A0A078AID2"/>
<feature type="region of interest" description="Disordered" evidence="7">
    <location>
        <begin position="53"/>
        <end position="74"/>
    </location>
</feature>
<evidence type="ECO:0000256" key="4">
    <source>
        <dbReference type="ARBA" id="ARBA00022771"/>
    </source>
</evidence>
<reference evidence="10 11" key="1">
    <citation type="submission" date="2014-06" db="EMBL/GenBank/DDBJ databases">
        <authorList>
            <person name="Swart Estienne"/>
        </authorList>
    </citation>
    <scope>NUCLEOTIDE SEQUENCE [LARGE SCALE GENOMIC DNA]</scope>
    <source>
        <strain evidence="10 11">130c</strain>
    </source>
</reference>
<comment type="similarity">
    <text evidence="2">Belongs to the PIAS family.</text>
</comment>
<sequence>MNQMNQNNNNGIGYLPSQMSNSINGFSQFGNPFQASQMQYMNQANGNGVNVIQPRSNGSYQYAPNGDQGQASVQNTDSHMNQELMKFLLKLKNNNIQNLKNALRKLGERTQGNKEHLLVRLAKKLATPEGRQMVKQNFRQEVYKQLYEVEIQGNFQKIAQDTGMTRLIQQSAMNSNQQQIPQNGQNNQNNRRFLNPMDALQQNNMIPQTFGSNYQPNIVPQPIPQTQPASFANGLNPLLTNQQVRSQQAQVMTQQVQRQPQVSTVVDIIDIDSDSISPDKSAMLMNNVNQIQMQQNRNLNNPQEENEANFISNGNETIKDMQKISYNQIMMSNNYPCLLDEPNQINKSQVQCFCENYNSLYYQEANRDMRTAQSGGIHQYVCHQCQFMIIDPFAVPIETLLRPFKIAKLTTQQVKSKTEQKAWKEFVIKESLFAEITKFNNLKESSVRIQVRCIRLDTLGFEHCWPKFGGMSINNNPHPEFRMPDPPNDQKKRKDDMYDITSLVRRPKNRLEIFQEQKNHDGYFQHPGHICAVFVVKVIQPHDIINFIKTQRIEEPQLSLKRAEQFFGNSSSGSADQDICEIETEFAQQVSTTTLCPITRKPIKYAARGELCRHLECFDLETYVNMNHQHKRWKCPSCNKRAHSLMIDSYFSQIVDLMNNLKQSDPYTKDKIQIDSNLNIIVQASDEQQDTYFKLVRLQQSDQNESGVNFKYDINERQIISKNQELNSKKQDSQDTTSGSTLNKDQLSPATGNASQNKEGNEASDGKAANSNNEAVNNKRKGIQTGEIALQDAICLDSDDEMH</sequence>
<dbReference type="PROSITE" id="PS51044">
    <property type="entry name" value="ZF_SP_RING"/>
    <property type="match status" value="1"/>
</dbReference>
<comment type="pathway">
    <text evidence="1">Protein modification; protein sumoylation.</text>
</comment>
<dbReference type="InterPro" id="IPR003034">
    <property type="entry name" value="SAP_dom"/>
</dbReference>
<evidence type="ECO:0000259" key="8">
    <source>
        <dbReference type="PROSITE" id="PS50800"/>
    </source>
</evidence>
<evidence type="ECO:0000256" key="2">
    <source>
        <dbReference type="ARBA" id="ARBA00005383"/>
    </source>
</evidence>
<feature type="region of interest" description="Disordered" evidence="7">
    <location>
        <begin position="722"/>
        <end position="780"/>
    </location>
</feature>
<dbReference type="Gene3D" id="3.30.40.10">
    <property type="entry name" value="Zinc/RING finger domain, C3HC4 (zinc finger)"/>
    <property type="match status" value="1"/>
</dbReference>
<name>A0A078AID2_STYLE</name>
<dbReference type="CDD" id="cd16650">
    <property type="entry name" value="SP-RING_PIAS-like"/>
    <property type="match status" value="1"/>
</dbReference>
<protein>
    <submittedName>
        <fullName evidence="10">Miz zinc finger family protein</fullName>
    </submittedName>
</protein>
<gene>
    <name evidence="10" type="primary">Contig15762.g16799</name>
    <name evidence="10" type="ORF">STYLEM_10275</name>
</gene>
<accession>A0A078AID2</accession>